<feature type="region of interest" description="Disordered" evidence="4">
    <location>
        <begin position="895"/>
        <end position="919"/>
    </location>
</feature>
<dbReference type="InterPro" id="IPR001589">
    <property type="entry name" value="Actinin_actin-bd_CS"/>
</dbReference>
<keyword evidence="7" id="KW-1185">Reference proteome</keyword>
<dbReference type="Gene3D" id="1.20.58.60">
    <property type="match status" value="9"/>
</dbReference>
<dbReference type="SUPFAM" id="SSF47576">
    <property type="entry name" value="Calponin-homology domain, CH-domain"/>
    <property type="match status" value="1"/>
</dbReference>
<organism evidence="6 7">
    <name type="scientific">Megalurothrips usitatus</name>
    <name type="common">bean blossom thrips</name>
    <dbReference type="NCBI Taxonomy" id="439358"/>
    <lineage>
        <taxon>Eukaryota</taxon>
        <taxon>Metazoa</taxon>
        <taxon>Ecdysozoa</taxon>
        <taxon>Arthropoda</taxon>
        <taxon>Hexapoda</taxon>
        <taxon>Insecta</taxon>
        <taxon>Pterygota</taxon>
        <taxon>Neoptera</taxon>
        <taxon>Paraneoptera</taxon>
        <taxon>Thysanoptera</taxon>
        <taxon>Terebrantia</taxon>
        <taxon>Thripoidea</taxon>
        <taxon>Thripidae</taxon>
        <taxon>Megalurothrips</taxon>
    </lineage>
</organism>
<evidence type="ECO:0000313" key="7">
    <source>
        <dbReference type="Proteomes" id="UP001075354"/>
    </source>
</evidence>
<reference evidence="6" key="1">
    <citation type="submission" date="2022-12" db="EMBL/GenBank/DDBJ databases">
        <title>Chromosome-level genome assembly of the bean flower thrips Megalurothrips usitatus.</title>
        <authorList>
            <person name="Ma L."/>
            <person name="Liu Q."/>
            <person name="Li H."/>
            <person name="Cai W."/>
        </authorList>
    </citation>
    <scope>NUCLEOTIDE SEQUENCE</scope>
    <source>
        <strain evidence="6">Cailab_2022a</strain>
    </source>
</reference>
<comment type="caution">
    <text evidence="6">The sequence shown here is derived from an EMBL/GenBank/DDBJ whole genome shotgun (WGS) entry which is preliminary data.</text>
</comment>
<evidence type="ECO:0000256" key="3">
    <source>
        <dbReference type="SAM" id="Coils"/>
    </source>
</evidence>
<dbReference type="CDD" id="cd00176">
    <property type="entry name" value="SPEC"/>
    <property type="match status" value="4"/>
</dbReference>
<dbReference type="PROSITE" id="PS50021">
    <property type="entry name" value="CH"/>
    <property type="match status" value="2"/>
</dbReference>
<protein>
    <recommendedName>
        <fullName evidence="5">Calponin-homology (CH) domain-containing protein</fullName>
    </recommendedName>
</protein>
<feature type="region of interest" description="Disordered" evidence="4">
    <location>
        <begin position="2015"/>
        <end position="2034"/>
    </location>
</feature>
<feature type="coiled-coil region" evidence="3">
    <location>
        <begin position="2209"/>
        <end position="2256"/>
    </location>
</feature>
<dbReference type="Proteomes" id="UP001075354">
    <property type="component" value="Chromosome 1"/>
</dbReference>
<feature type="coiled-coil region" evidence="3">
    <location>
        <begin position="1515"/>
        <end position="1542"/>
    </location>
</feature>
<proteinExistence type="predicted"/>
<dbReference type="InterPro" id="IPR036872">
    <property type="entry name" value="CH_dom_sf"/>
</dbReference>
<feature type="coiled-coil region" evidence="3">
    <location>
        <begin position="1047"/>
        <end position="1081"/>
    </location>
</feature>
<evidence type="ECO:0000256" key="2">
    <source>
        <dbReference type="ARBA" id="ARBA00023203"/>
    </source>
</evidence>
<dbReference type="CDD" id="cd21186">
    <property type="entry name" value="CH_DMD-like_rpt1"/>
    <property type="match status" value="1"/>
</dbReference>
<evidence type="ECO:0000256" key="4">
    <source>
        <dbReference type="SAM" id="MobiDB-lite"/>
    </source>
</evidence>
<evidence type="ECO:0000259" key="5">
    <source>
        <dbReference type="PROSITE" id="PS50021"/>
    </source>
</evidence>
<dbReference type="Pfam" id="PF00435">
    <property type="entry name" value="Spectrin"/>
    <property type="match status" value="6"/>
</dbReference>
<dbReference type="InterPro" id="IPR001715">
    <property type="entry name" value="CH_dom"/>
</dbReference>
<evidence type="ECO:0000313" key="6">
    <source>
        <dbReference type="EMBL" id="KAJ1531747.1"/>
    </source>
</evidence>
<dbReference type="SMART" id="SM00033">
    <property type="entry name" value="CH"/>
    <property type="match status" value="2"/>
</dbReference>
<feature type="coiled-coil region" evidence="3">
    <location>
        <begin position="1380"/>
        <end position="1426"/>
    </location>
</feature>
<dbReference type="Pfam" id="PF00307">
    <property type="entry name" value="CH"/>
    <property type="match status" value="2"/>
</dbReference>
<dbReference type="InterPro" id="IPR018159">
    <property type="entry name" value="Spectrin/alpha-actinin"/>
</dbReference>
<sequence>MVIRTRLHPVRLNTPPPHSYSPLKKIKIVSQKSSSFHYFNFCLCTVSDEREDVQKKTFAKWINSQLIKRNLPPISDLFLDLQDGNHLLTLLEILTGKEYKRERGKMRVHHLNNVNKALQILEQNNVKLVNISSNDIVDGSPKLTLGLVWSIILHWQVHYHLKDLMSELQQTNLEKTLLAWCRQNTQNYPGVDIKNFSTSWSDGLAFNALIHHWHTDLFQFPTMSKMHPNARLEHAFRLAQELHGIERLLDPEDVNTSQPDKKSIMMYVMCLFQSLPHSEVDADCLDFSIHSDNSSLASPVVEMRSPDGFSAGMLGIPASRPLSMATNVSVEISGYQRALEDVLTWLLEAEDRLTNAPATEGPLHQIKEYFHTHESFLLELAQHQNAVRSVLEEGTHIIQEGGLSRDEEDEVRIQMKLLNSRWEDLRVKAMERQTKIHEVLMRKQQQELDNFRQWLTVTEDRISRMAIIGPKYSDLERQVAQHPAFHADLEKQEAVVVTLSNMVVVVDDNNSDSDGVSHMEDQLTALSERWAHILKWTQERWKRLQELHKAWAEVSGKCVMLQVWLDSKEKLLKGMEADPALEIGQRIKTLQTTRREMDAQQSTLETLEEETTQLDAKLSPGWTCDIQEKIETIQDKWEALSQIIEVQAQRICNSGFEFNLYGGTTEEKDTSAASEPKRRRTGTVKRVKFESALDQLNTFMERTEDLLEQVAQNLQDIPVDLRQKLFDATQELPVRQSDLQKLIRLGQELTIEMQADGADDMSVYNEQEKWTNAEHRLIQLSSKIQSTSESAQYYQDLATVKTEVAAISGLLDGHKKWLEKIDSSSKASSPSVLADQMRVKLKSMRSHDDRLLRLKQTAQKILENENTDRQLVTDVNLLSENWSLVQQRYVDHQSKLSGGATVSSEKDESMDVGVKQPKVPPPALKGLSDWVDSAESTLLSDHVVLGELPDMEQQMKRFQNLEEELKKNKEQLEVLSKEAEGQYFLELSTRCSDIEAILHERQTKLQPYIDTMQQFSEEVVGLTAWLQDVESFLKAEQKLPVGDMGPLEAQLEQSNALQDDIETLERNVQNISTSLSKLKEEASETFAAQLVSKHKALMSKWENAVEGAKKHNTSLKVAHKKSQLVIQGIDEFSTWLTELEKEIPSFGSASSSAELFQLKGKYQNLKQKVDDRTDAFRQLNETGNDLMLSSEGPPVQELARRITQLNAKWTEVTDVIFEKYRVLQDASHQYGEFKALVAQEMDWLDKLEKRLRKSPKSAADAEEISEELDDLENYIRNHPDARLARIQEIGQALEEDGVMPEMVKAEVAAATDRWNQLSQQARDRTVLLEVSAAEAQESEGQILELQDWLTHVDALLTARLQNDIFADDLPDDDQRLVDEFETQANTLKEMSEQVAAYEKAGKLEAASRLKEQMQLLEKRFHDVQDRFKQFQSSTSDLEPRLTRVLRELRGVEEATCLLDIASDDLEGIEGQLKHCMRFYRTLSELKGEVETVIKRGRESVDENNIPDPEKLSSKLESLKDLYNKLGSQIAESKAALENAQELSLSMHKDIPALNEWMDMVESELDEREALPLARRDLESERAFLKHCLQELLEEEMPQWETMRDRVSSAYKSFCSICDPVYLEVLQDRVSDVMRRWDRVTERAQSTRDTVEDLQSQTDETVHSEVMGIGNPAFEDLDGLETMEEHKEEEEEAVPNETSDQVEEFKDRAVADEDTFRLAKDSSLFSQVSTNSLKSSKVGELCYHEPREQRVQMVEVKALEIVKSVVTAVEPMEVYPSSSCHLAPQTVEMVEIVEDTEESAPDTDSESPAIARKVSPLPVHVKSFSEILLKGKGTKPTPLPRSMETAKPIQIVELKPADAPPLCLEMTDRVKRMEETTVTAWRRNDSKDGNVHLVDHAEEDGDPKVTLRKEVEVSKTYQLIGNYSPDMREKKQRKLKSSKEDENSEALAARRGKRTVTDNTEEKLKGHENWKRVKTEVNKDVEEWDRDSFYGSDKETDDIVEFSDNDSIAAAVTSHATIDTSDEDSSSSDDEDPALSFQDAVGKASLSGQGKVVDVNDSNISGNFESYVDEALKTPRVSTAVEFNSLDRDVIEFENEAQQMLERMDRMLHTVRNVNKEPDPTHRLEILEKGLVGLSPDAATLISRGDGIVLSVHASDPERAELLKKTSQDRLRSKWSQVMSETEMRKSEAQKAEVIYREMNKLIRDFDLWLSSAKKKLQHANNDEEQLQALQNEVSSKQQMMRQLSELASEIDIQEASESASEKLKPLTTRWEELLSELQRFQKNHKQEKVVDVAGANAASEFVVQVNKIRESTSSVSRQLNAHPLGGRDYEAFPLQEQALKAIREKLSSIKTQVEKIESERDSILRVAPAPDGTGQVRRVVDKLREEWAQVNRSYAERHSRWLTTQEVWVNIQNESKQFAEWLETAESVINEWKSSDLPIDVAKAKQKDLEKQVTVKHRMMNNLSSTCRDVTGRPGPEQDPMSKELALRVDELRKRWQAVLAELTAQRDKISATISPNKDAARGAQEAAQACLDRVAYLLTSAANPSDDTSLSVRLSMVKARDSELQKHRRDMEVLLKRAAGKQTSQSASVDAAMAKGGGANLMNSLIGPQASTGLGEHREYLECKLSSLRRLTGQLDTVNAWIMEIKTRINISKDLSEPDRSRVIENIMQSNVYDRDVEVTDVLENYNNLERECESGKQPVSVELQEKVRKLREDWNYVKNRGEPVAAAVTAALPVESAAHTPVKAVGAPASSGEYKWWHGRAGERRAG</sequence>
<feature type="compositionally biased region" description="Acidic residues" evidence="4">
    <location>
        <begin position="2019"/>
        <end position="2032"/>
    </location>
</feature>
<dbReference type="SMART" id="SM00150">
    <property type="entry name" value="SPEC"/>
    <property type="match status" value="13"/>
</dbReference>
<evidence type="ECO:0000256" key="1">
    <source>
        <dbReference type="ARBA" id="ARBA00022737"/>
    </source>
</evidence>
<dbReference type="FunFam" id="1.10.418.10:FF:000044">
    <property type="entry name" value="utrophin isoform X2"/>
    <property type="match status" value="1"/>
</dbReference>
<dbReference type="SUPFAM" id="SSF46966">
    <property type="entry name" value="Spectrin repeat"/>
    <property type="match status" value="10"/>
</dbReference>
<gene>
    <name evidence="6" type="ORF">ONE63_000410</name>
</gene>
<feature type="coiled-coil region" evidence="3">
    <location>
        <begin position="948"/>
        <end position="982"/>
    </location>
</feature>
<dbReference type="FunFam" id="1.20.58.60:FF:000075">
    <property type="entry name" value="utrophin isoform X1"/>
    <property type="match status" value="1"/>
</dbReference>
<keyword evidence="2" id="KW-0009">Actin-binding</keyword>
<dbReference type="PROSITE" id="PS00020">
    <property type="entry name" value="ACTININ_2"/>
    <property type="match status" value="1"/>
</dbReference>
<accession>A0AAV7XZE8</accession>
<feature type="coiled-coil region" evidence="3">
    <location>
        <begin position="2082"/>
        <end position="2116"/>
    </location>
</feature>
<keyword evidence="3" id="KW-0175">Coiled coil</keyword>
<name>A0AAV7XZE8_9NEOP</name>
<dbReference type="PANTHER" id="PTHR11915">
    <property type="entry name" value="SPECTRIN/FILAMIN RELATED CYTOSKELETAL PROTEIN"/>
    <property type="match status" value="1"/>
</dbReference>
<dbReference type="GO" id="GO:0005737">
    <property type="term" value="C:cytoplasm"/>
    <property type="evidence" value="ECO:0007669"/>
    <property type="project" value="UniProtKB-ARBA"/>
</dbReference>
<feature type="domain" description="Calponin-homology (CH)" evidence="5">
    <location>
        <begin position="171"/>
        <end position="276"/>
    </location>
</feature>
<dbReference type="InterPro" id="IPR002017">
    <property type="entry name" value="Spectrin_repeat"/>
</dbReference>
<dbReference type="EMBL" id="JAPTSV010000001">
    <property type="protein sequence ID" value="KAJ1531747.1"/>
    <property type="molecule type" value="Genomic_DNA"/>
</dbReference>
<feature type="region of interest" description="Disordered" evidence="4">
    <location>
        <begin position="1921"/>
        <end position="1962"/>
    </location>
</feature>
<feature type="domain" description="Calponin-homology (CH)" evidence="5">
    <location>
        <begin position="52"/>
        <end position="156"/>
    </location>
</feature>
<dbReference type="Gene3D" id="1.10.418.10">
    <property type="entry name" value="Calponin-like domain"/>
    <property type="match status" value="2"/>
</dbReference>
<feature type="coiled-coil region" evidence="3">
    <location>
        <begin position="590"/>
        <end position="617"/>
    </location>
</feature>
<keyword evidence="1" id="KW-0677">Repeat</keyword>
<dbReference type="GO" id="GO:0003779">
    <property type="term" value="F:actin binding"/>
    <property type="evidence" value="ECO:0007669"/>
    <property type="project" value="UniProtKB-KW"/>
</dbReference>